<dbReference type="Gene3D" id="2.50.20.10">
    <property type="entry name" value="Lipoprotein localisation LolA/LolB/LppX"/>
    <property type="match status" value="1"/>
</dbReference>
<reference evidence="1" key="1">
    <citation type="submission" date="2019-08" db="EMBL/GenBank/DDBJ databases">
        <authorList>
            <person name="Kucharzyk K."/>
            <person name="Murdoch R.W."/>
            <person name="Higgins S."/>
            <person name="Loffler F."/>
        </authorList>
    </citation>
    <scope>NUCLEOTIDE SEQUENCE</scope>
</reference>
<evidence type="ECO:0008006" key="2">
    <source>
        <dbReference type="Google" id="ProtNLM"/>
    </source>
</evidence>
<gene>
    <name evidence="1" type="ORF">SDC9_51736</name>
</gene>
<evidence type="ECO:0000313" key="1">
    <source>
        <dbReference type="EMBL" id="MPM05446.1"/>
    </source>
</evidence>
<dbReference type="EMBL" id="VSSQ01001132">
    <property type="protein sequence ID" value="MPM05446.1"/>
    <property type="molecule type" value="Genomic_DNA"/>
</dbReference>
<sequence length="237" mass="26151">MIGGFLGIPRLLQAKTVSAASTADDVLNTTLNSSSKWNTVQGTADIVWYGENGENQEYLNTFAIQQPNLANISVKNADGSVTASEWISDGSKAYSIDPQAKAYAGGTLPAFSKDFSLLPTTLEDAKNTDAIYRHPFGMLIPSPVGDYLYPQWLAQGKDIAFNLTSEDTFLNRKVWIITYSKYNADVTAWIDEETGIILKYTQTMDGKPFEEMTFTQFKVNSPINQTLFTLPSDVISQ</sequence>
<organism evidence="1">
    <name type="scientific">bioreactor metagenome</name>
    <dbReference type="NCBI Taxonomy" id="1076179"/>
    <lineage>
        <taxon>unclassified sequences</taxon>
        <taxon>metagenomes</taxon>
        <taxon>ecological metagenomes</taxon>
    </lineage>
</organism>
<protein>
    <recommendedName>
        <fullName evidence="2">Outer membrane lipoprotein-sorting protein</fullName>
    </recommendedName>
</protein>
<name>A0A644WND6_9ZZZZ</name>
<proteinExistence type="predicted"/>
<dbReference type="AlphaFoldDB" id="A0A644WND6"/>
<accession>A0A644WND6</accession>
<comment type="caution">
    <text evidence="1">The sequence shown here is derived from an EMBL/GenBank/DDBJ whole genome shotgun (WGS) entry which is preliminary data.</text>
</comment>